<feature type="region of interest" description="Disordered" evidence="3">
    <location>
        <begin position="458"/>
        <end position="512"/>
    </location>
</feature>
<evidence type="ECO:0000256" key="1">
    <source>
        <dbReference type="ARBA" id="ARBA00008356"/>
    </source>
</evidence>
<keyword evidence="6" id="KW-1185">Reference proteome</keyword>
<dbReference type="Proteomes" id="UP000644660">
    <property type="component" value="Unassembled WGS sequence"/>
</dbReference>
<dbReference type="Gene3D" id="1.10.10.1420">
    <property type="entry name" value="DNA replication factor Cdt1, C-terminal WH domain"/>
    <property type="match status" value="1"/>
</dbReference>
<dbReference type="RefSeq" id="XP_041406507.1">
    <property type="nucleotide sequence ID" value="XM_041550573.1"/>
</dbReference>
<feature type="compositionally biased region" description="Polar residues" evidence="3">
    <location>
        <begin position="474"/>
        <end position="511"/>
    </location>
</feature>
<name>A0A8H2ZHD8_9SACH</name>
<feature type="domain" description="DNA replication factor Cdt1 C-terminal" evidence="4">
    <location>
        <begin position="511"/>
        <end position="603"/>
    </location>
</feature>
<accession>A0A8H2ZHD8</accession>
<gene>
    <name evidence="5" type="ORF">KABA2_04S11440</name>
</gene>
<dbReference type="OrthoDB" id="4058916at2759"/>
<evidence type="ECO:0000259" key="4">
    <source>
        <dbReference type="Pfam" id="PF16679"/>
    </source>
</evidence>
<feature type="compositionally biased region" description="Basic and acidic residues" evidence="3">
    <location>
        <begin position="464"/>
        <end position="473"/>
    </location>
</feature>
<dbReference type="AlphaFoldDB" id="A0A8H2ZHD8"/>
<dbReference type="SUPFAM" id="SSF51197">
    <property type="entry name" value="Clavaminate synthase-like"/>
    <property type="match status" value="1"/>
</dbReference>
<evidence type="ECO:0000256" key="3">
    <source>
        <dbReference type="SAM" id="MobiDB-lite"/>
    </source>
</evidence>
<dbReference type="InterPro" id="IPR038090">
    <property type="entry name" value="Cdt1_C_WH_dom_sf"/>
</dbReference>
<reference evidence="5 6" key="1">
    <citation type="submission" date="2020-05" db="EMBL/GenBank/DDBJ databases">
        <authorList>
            <person name="Casaregola S."/>
            <person name="Devillers H."/>
            <person name="Grondin C."/>
        </authorList>
    </citation>
    <scope>NUCLEOTIDE SEQUENCE [LARGE SCALE GENOMIC DNA]</scope>
    <source>
        <strain evidence="5 6">CLIB 1767</strain>
    </source>
</reference>
<evidence type="ECO:0000313" key="6">
    <source>
        <dbReference type="Proteomes" id="UP000644660"/>
    </source>
</evidence>
<protein>
    <submittedName>
        <fullName evidence="5">Similar to Saccharomyces cerevisiae YJR046W TAH11 DNA replication licensing factor, required for pre-replication complex assembly</fullName>
    </submittedName>
</protein>
<dbReference type="EMBL" id="CAEFZW010000004">
    <property type="protein sequence ID" value="CAB4254663.1"/>
    <property type="molecule type" value="Genomic_DNA"/>
</dbReference>
<evidence type="ECO:0000313" key="5">
    <source>
        <dbReference type="EMBL" id="CAB4254663.1"/>
    </source>
</evidence>
<organism evidence="5 6">
    <name type="scientific">Maudiozyma barnettii</name>
    <dbReference type="NCBI Taxonomy" id="61262"/>
    <lineage>
        <taxon>Eukaryota</taxon>
        <taxon>Fungi</taxon>
        <taxon>Dikarya</taxon>
        <taxon>Ascomycota</taxon>
        <taxon>Saccharomycotina</taxon>
        <taxon>Saccharomycetes</taxon>
        <taxon>Saccharomycetales</taxon>
        <taxon>Saccharomycetaceae</taxon>
        <taxon>Maudiozyma</taxon>
    </lineage>
</organism>
<evidence type="ECO:0000256" key="2">
    <source>
        <dbReference type="ARBA" id="ARBA00023306"/>
    </source>
</evidence>
<dbReference type="GeneID" id="64857666"/>
<sequence>MSNEKKKYIVPAIDLNKITNEEQLLPLIKAILLYHDTFLLKNYANKESLDNLLQDLQDCPPDLNQGFDANFTGTLPLDQDHNIYLEQYISNTGNALQFDRQCNNACLSRLQSRLSKVAHYFATLSVKAIIQEPQLLQKLTENGALKLTRYYNGSRATINPSTTTTHNNNVNSLLSDPLADVLGLTAGFTNDNNNGGADNEVMGGHYETHDCAGLLSIFPTTNGIRYKPASISSDDNVWVSVQKDPTALVVHIGQLLAHVSGGMFTSSPLQIDTASNIVELTVFPNLTTSFGNDSNINMASTLLEQQIKEFPLVAQQFYNKQWSKQQLFEKINFYKKLFTTSETVLSLYVMSRGSTVSPRLDNLLPQMTNLLKRKIAQQDFLKMITLWPQVYILDSDSNHELTVKLPRRDILASLTNNSRKLDFIQFADQWYANNSQLETVPLDVPIFKINKRRGSDNFESQGDLLKKENHSSDIDNNTYSNLPRSRNYLSNNRDPSNISSKNKSRNHSQSDLLKRLQEKERRSATLLQERQQKYQQFLTVKMKQVFNIIFSLQPNIPYTMTHLKAIIVDSLQDSNNPIGPEEAEEVLLKLHDLLSENIGVKSVDGGLKVLRWNNLNKEQFDIALASFNHHAD</sequence>
<dbReference type="Pfam" id="PF16679">
    <property type="entry name" value="CDT1_C"/>
    <property type="match status" value="1"/>
</dbReference>
<comment type="similarity">
    <text evidence="1">Belongs to the Cdt1 family.</text>
</comment>
<proteinExistence type="inferred from homology"/>
<keyword evidence="2" id="KW-0131">Cell cycle</keyword>
<dbReference type="InterPro" id="IPR032054">
    <property type="entry name" value="Cdt1_C"/>
</dbReference>
<comment type="caution">
    <text evidence="5">The sequence shown here is derived from an EMBL/GenBank/DDBJ whole genome shotgun (WGS) entry which is preliminary data.</text>
</comment>